<evidence type="ECO:0000256" key="27">
    <source>
        <dbReference type="ARBA" id="ARBA00022949"/>
    </source>
</evidence>
<gene>
    <name evidence="44" type="ORF">ILUMI_25866</name>
</gene>
<dbReference type="PROSITE" id="PS50011">
    <property type="entry name" value="PROTEIN_KINASE_DOM"/>
    <property type="match status" value="1"/>
</dbReference>
<keyword evidence="45" id="KW-1185">Reference proteome</keyword>
<dbReference type="PANTHER" id="PTHR24418">
    <property type="entry name" value="TYROSINE-PROTEIN KINASE"/>
    <property type="match status" value="1"/>
</dbReference>
<feature type="domain" description="SH3" evidence="41">
    <location>
        <begin position="371"/>
        <end position="431"/>
    </location>
</feature>
<dbReference type="FunFam" id="1.10.510.10:FF:000080">
    <property type="entry name" value="Putative activated CDC42 kinase 1"/>
    <property type="match status" value="1"/>
</dbReference>
<evidence type="ECO:0000256" key="6">
    <source>
        <dbReference type="ARBA" id="ARBA00004236"/>
    </source>
</evidence>
<evidence type="ECO:0000256" key="22">
    <source>
        <dbReference type="ARBA" id="ARBA00022753"/>
    </source>
</evidence>
<comment type="cofactor">
    <cofactor evidence="1">
        <name>Mg(2+)</name>
        <dbReference type="ChEBI" id="CHEBI:18420"/>
    </cofactor>
</comment>
<dbReference type="InterPro" id="IPR036028">
    <property type="entry name" value="SH3-like_dom_sf"/>
</dbReference>
<dbReference type="GO" id="GO:0006897">
    <property type="term" value="P:endocytosis"/>
    <property type="evidence" value="ECO:0007669"/>
    <property type="project" value="UniProtKB-KW"/>
</dbReference>
<feature type="domain" description="Protein kinase" evidence="42">
    <location>
        <begin position="109"/>
        <end position="368"/>
    </location>
</feature>
<keyword evidence="19" id="KW-0808">Transferase</keyword>
<dbReference type="Proteomes" id="UP000801492">
    <property type="component" value="Unassembled WGS sequence"/>
</dbReference>
<dbReference type="EC" id="2.7.11.1" evidence="11"/>
<dbReference type="Pfam" id="PF09027">
    <property type="entry name" value="GTPase_binding"/>
    <property type="match status" value="1"/>
</dbReference>
<keyword evidence="30" id="KW-0168">Coated pit</keyword>
<keyword evidence="28" id="KW-0472">Membrane</keyword>
<dbReference type="Gene3D" id="1.10.510.10">
    <property type="entry name" value="Transferase(Phosphotransferase) domain 1"/>
    <property type="match status" value="1"/>
</dbReference>
<proteinExistence type="inferred from homology"/>
<dbReference type="PROSITE" id="PS50002">
    <property type="entry name" value="SH3"/>
    <property type="match status" value="1"/>
</dbReference>
<keyword evidence="14" id="KW-0488">Methylation</keyword>
<evidence type="ECO:0000256" key="33">
    <source>
        <dbReference type="ARBA" id="ARBA00047899"/>
    </source>
</evidence>
<keyword evidence="21 39" id="KW-0547">Nucleotide-binding</keyword>
<evidence type="ECO:0000256" key="23">
    <source>
        <dbReference type="ARBA" id="ARBA00022777"/>
    </source>
</evidence>
<evidence type="ECO:0000256" key="11">
    <source>
        <dbReference type="ARBA" id="ARBA00012513"/>
    </source>
</evidence>
<dbReference type="SUPFAM" id="SSF56112">
    <property type="entry name" value="Protein kinase-like (PK-like)"/>
    <property type="match status" value="1"/>
</dbReference>
<evidence type="ECO:0000256" key="9">
    <source>
        <dbReference type="ARBA" id="ARBA00004600"/>
    </source>
</evidence>
<dbReference type="InterPro" id="IPR001245">
    <property type="entry name" value="Ser-Thr/Tyr_kinase_cat_dom"/>
</dbReference>
<evidence type="ECO:0000256" key="36">
    <source>
        <dbReference type="ARBA" id="ARBA00072244"/>
    </source>
</evidence>
<feature type="region of interest" description="Disordered" evidence="40">
    <location>
        <begin position="474"/>
        <end position="543"/>
    </location>
</feature>
<dbReference type="GO" id="GO:0005886">
    <property type="term" value="C:plasma membrane"/>
    <property type="evidence" value="ECO:0007669"/>
    <property type="project" value="UniProtKB-SubCell"/>
</dbReference>
<evidence type="ECO:0000256" key="20">
    <source>
        <dbReference type="ARBA" id="ARBA00022723"/>
    </source>
</evidence>
<dbReference type="GO" id="GO:0005634">
    <property type="term" value="C:nucleus"/>
    <property type="evidence" value="ECO:0007669"/>
    <property type="project" value="UniProtKB-SubCell"/>
</dbReference>
<keyword evidence="12 38" id="KW-0728">SH3 domain</keyword>
<evidence type="ECO:0000256" key="8">
    <source>
        <dbReference type="ARBA" id="ARBA00004536"/>
    </source>
</evidence>
<keyword evidence="25" id="KW-0460">Magnesium</keyword>
<dbReference type="EMBL" id="VTPC01090987">
    <property type="protein sequence ID" value="KAF2880308.1"/>
    <property type="molecule type" value="Genomic_DNA"/>
</dbReference>
<evidence type="ECO:0000256" key="40">
    <source>
        <dbReference type="SAM" id="MobiDB-lite"/>
    </source>
</evidence>
<comment type="subcellular location">
    <subcellularLocation>
        <location evidence="8">Cell junction</location>
        <location evidence="8">Adherens junction</location>
    </subcellularLocation>
    <subcellularLocation>
        <location evidence="6">Cell membrane</location>
    </subcellularLocation>
    <subcellularLocation>
        <location evidence="7">Cytoplasm</location>
        <location evidence="7">Cytosol</location>
    </subcellularLocation>
    <subcellularLocation>
        <location evidence="5">Cytoplasmic vesicle membrane</location>
        <topology evidence="5">Peripheral membrane protein</topology>
        <orientation evidence="5">Cytoplasmic side</orientation>
    </subcellularLocation>
    <subcellularLocation>
        <location evidence="3">Cytoplasmic vesicle</location>
        <location evidence="3">Clathrin-coated vesicle</location>
    </subcellularLocation>
    <subcellularLocation>
        <location evidence="4">Endosome</location>
    </subcellularLocation>
    <subcellularLocation>
        <location evidence="9">Membrane</location>
        <location evidence="9">Clathrin-coated pit</location>
    </subcellularLocation>
    <subcellularLocation>
        <location evidence="2">Nucleus</location>
    </subcellularLocation>
</comment>
<keyword evidence="29" id="KW-0829">Tyrosine-protein kinase</keyword>
<evidence type="ECO:0000256" key="29">
    <source>
        <dbReference type="ARBA" id="ARBA00023137"/>
    </source>
</evidence>
<evidence type="ECO:0000259" key="42">
    <source>
        <dbReference type="PROSITE" id="PS50011"/>
    </source>
</evidence>
<evidence type="ECO:0000256" key="13">
    <source>
        <dbReference type="ARBA" id="ARBA00022475"/>
    </source>
</evidence>
<evidence type="ECO:0000259" key="41">
    <source>
        <dbReference type="PROSITE" id="PS50002"/>
    </source>
</evidence>
<dbReference type="GO" id="GO:0005829">
    <property type="term" value="C:cytosol"/>
    <property type="evidence" value="ECO:0007669"/>
    <property type="project" value="UniProtKB-SubCell"/>
</dbReference>
<dbReference type="SMART" id="SM00165">
    <property type="entry name" value="UBA"/>
    <property type="match status" value="1"/>
</dbReference>
<dbReference type="Gene3D" id="3.30.200.20">
    <property type="entry name" value="Phosphorylase Kinase, domain 1"/>
    <property type="match status" value="1"/>
</dbReference>
<evidence type="ECO:0000256" key="14">
    <source>
        <dbReference type="ARBA" id="ARBA00022481"/>
    </source>
</evidence>
<dbReference type="OrthoDB" id="635774at2759"/>
<dbReference type="GO" id="GO:0005524">
    <property type="term" value="F:ATP binding"/>
    <property type="evidence" value="ECO:0007669"/>
    <property type="project" value="UniProtKB-UniRule"/>
</dbReference>
<evidence type="ECO:0000256" key="19">
    <source>
        <dbReference type="ARBA" id="ARBA00022679"/>
    </source>
</evidence>
<evidence type="ECO:0000256" key="15">
    <source>
        <dbReference type="ARBA" id="ARBA00022490"/>
    </source>
</evidence>
<dbReference type="GO" id="GO:0005768">
    <property type="term" value="C:endosome"/>
    <property type="evidence" value="ECO:0007669"/>
    <property type="project" value="UniProtKB-SubCell"/>
</dbReference>
<evidence type="ECO:0000256" key="32">
    <source>
        <dbReference type="ARBA" id="ARBA00023329"/>
    </source>
</evidence>
<evidence type="ECO:0000256" key="21">
    <source>
        <dbReference type="ARBA" id="ARBA00022741"/>
    </source>
</evidence>
<dbReference type="PRINTS" id="PR00109">
    <property type="entry name" value="TYRKINASE"/>
</dbReference>
<dbReference type="InterPro" id="IPR008266">
    <property type="entry name" value="Tyr_kinase_AS"/>
</dbReference>
<dbReference type="Gene3D" id="4.10.680.10">
    <property type="entry name" value="Cdc42-like binding domain"/>
    <property type="match status" value="1"/>
</dbReference>
<dbReference type="GO" id="GO:0046872">
    <property type="term" value="F:metal ion binding"/>
    <property type="evidence" value="ECO:0007669"/>
    <property type="project" value="UniProtKB-KW"/>
</dbReference>
<dbReference type="EC" id="2.7.10.2" evidence="10"/>
<dbReference type="InterPro" id="IPR011009">
    <property type="entry name" value="Kinase-like_dom_sf"/>
</dbReference>
<dbReference type="CDD" id="cd05040">
    <property type="entry name" value="PTKc_Ack_like"/>
    <property type="match status" value="1"/>
</dbReference>
<keyword evidence="17" id="KW-0597">Phosphoprotein</keyword>
<keyword evidence="13" id="KW-1003">Cell membrane</keyword>
<keyword evidence="27" id="KW-0965">Cell junction</keyword>
<keyword evidence="18" id="KW-0254">Endocytosis</keyword>
<evidence type="ECO:0000256" key="7">
    <source>
        <dbReference type="ARBA" id="ARBA00004514"/>
    </source>
</evidence>
<dbReference type="InterPro" id="IPR020635">
    <property type="entry name" value="Tyr_kinase_cat_dom"/>
</dbReference>
<dbReference type="InterPro" id="IPR015116">
    <property type="entry name" value="Cdc42-bd-like"/>
</dbReference>
<dbReference type="SMART" id="SM00219">
    <property type="entry name" value="TyrKc"/>
    <property type="match status" value="1"/>
</dbReference>
<comment type="catalytic activity">
    <reaction evidence="33">
        <text>L-threonyl-[protein] + ATP = O-phospho-L-threonyl-[protein] + ADP + H(+)</text>
        <dbReference type="Rhea" id="RHEA:46608"/>
        <dbReference type="Rhea" id="RHEA-COMP:11060"/>
        <dbReference type="Rhea" id="RHEA-COMP:11605"/>
        <dbReference type="ChEBI" id="CHEBI:15378"/>
        <dbReference type="ChEBI" id="CHEBI:30013"/>
        <dbReference type="ChEBI" id="CHEBI:30616"/>
        <dbReference type="ChEBI" id="CHEBI:61977"/>
        <dbReference type="ChEBI" id="CHEBI:456216"/>
        <dbReference type="EC" id="2.7.11.1"/>
    </reaction>
</comment>
<dbReference type="InterPro" id="IPR037085">
    <property type="entry name" value="Cdc42-bd-like_dom_sf"/>
</dbReference>
<dbReference type="PROSITE" id="PS00107">
    <property type="entry name" value="PROTEIN_KINASE_ATP"/>
    <property type="match status" value="1"/>
</dbReference>
<dbReference type="InterPro" id="IPR017441">
    <property type="entry name" value="Protein_kinase_ATP_BS"/>
</dbReference>
<dbReference type="Gene3D" id="1.10.8.10">
    <property type="entry name" value="DNA helicase RuvA subunit, C-terminal domain"/>
    <property type="match status" value="1"/>
</dbReference>
<keyword evidence="23" id="KW-0418">Kinase</keyword>
<evidence type="ECO:0000256" key="2">
    <source>
        <dbReference type="ARBA" id="ARBA00004123"/>
    </source>
</evidence>
<keyword evidence="20" id="KW-0479">Metal-binding</keyword>
<protein>
    <recommendedName>
        <fullName evidence="36">Activated CDC42 kinase 1</fullName>
        <ecNumber evidence="10">2.7.10.2</ecNumber>
        <ecNumber evidence="11">2.7.11.1</ecNumber>
    </recommendedName>
    <alternativeName>
        <fullName evidence="37">Tyrosine kinase non-receptor protein 2</fullName>
    </alternativeName>
</protein>
<comment type="catalytic activity">
    <reaction evidence="34">
        <text>L-seryl-[protein] + ATP = O-phospho-L-seryl-[protein] + ADP + H(+)</text>
        <dbReference type="Rhea" id="RHEA:17989"/>
        <dbReference type="Rhea" id="RHEA-COMP:9863"/>
        <dbReference type="Rhea" id="RHEA-COMP:11604"/>
        <dbReference type="ChEBI" id="CHEBI:15378"/>
        <dbReference type="ChEBI" id="CHEBI:29999"/>
        <dbReference type="ChEBI" id="CHEBI:30616"/>
        <dbReference type="ChEBI" id="CHEBI:83421"/>
        <dbReference type="ChEBI" id="CHEBI:456216"/>
        <dbReference type="EC" id="2.7.11.1"/>
    </reaction>
</comment>
<evidence type="ECO:0000256" key="25">
    <source>
        <dbReference type="ARBA" id="ARBA00022842"/>
    </source>
</evidence>
<sequence length="1115" mass="123937">MSEEGIEWLCEVLQDVQLTQFLAPIRDDLQVTRLEHFDYVQPQDLEKIGLSKPGARRLLDAVKKRKAQQWKRNILTKLIPTSSKPSSKKSGAQEGLSLSLTCLIQEKDVTLSVKLGDGSFGVVRRGEWTSPTGRIVAVAVKVLKADALSQPGIFDDFIKEVQSMHTLSHQNLIRLYGVVLSQPMMMVTELASLGSLLDCLRKECQHTPVPLLCEYATQVATGMAYLESKRFLHRDLACRNVLLAAKDKVKIGDFGLMRALPQQEDCYVMTEHKKVPFPWCAPESLRYRQFSHASDTWMFGVTVWEMFTFGEEPWIGLTGSEILRKIDRDGERLHHPDACPPEIYKMLVQCWLKNPQERPTFAAIKEFFRKATPPVMKATGRQDDPDKLQIHVGDSIAIIDGKADCYWWKGQNQRTFDIGVFPRCLVDPLRPTGPEDISKPLKNSFIHTGHGSAFGESWGSPAYIDEMYLKNPMEPPDVTGLHRDPGPTPQLSDRRKSASKSLSSSSPSLRKDKQFNYRKLANEGKSKSKPVRPPQPKVINNTSREELLIDISPDDNSLLHQPSAIQASPRSVSLLDEPIDMPQEDFWPDDSASISSGPPAYPQAPPSYCNTVGMTTANLQLQDDPFDTSNIDNKLGQYSSQPTLMIASTSSSAQNSIFTSSVPVLTNLTMPSYVHSTRNDVVVSSIGTNGSQYYLENKEQILNKSLLSPTSSSNKNMSVLSQSSNINIVDDSFIKELEKSLNLGKNKDSSNIPTLEPPPSAKSKNDDTKMLDCDNKSVNNYKTSPVKSTSYNLTNNLAADNALKSSVYGVNDKNTNTTTSVFNKMWYDSAIRNNTGTYGTTKSCNLTESQKPRSAINSSQGTSNIVASSNFGSEFGEFLSNRPSVYGAAANGYNPNTRPNSSISLYQNDIYNKGAQNALYGNTSSVYNNTQNGSQNIGSNNVSLNYNTSQMQSHYNTCNSQNSLYDTYNQRLYSEVAENVYAEIPENLYSSVPNELLKPHRPAPPSPLVLLGQPLSMQQIQRKIQQGQLSADAERLMTPEFRNNKVSRIKEEVPDAETDYCLSMLQSCGWDVAAAVRSIKIDKLLRLGVTGREQCEAALQRSNWNVELAASVIFD</sequence>
<comment type="caution">
    <text evidence="44">The sequence shown here is derived from an EMBL/GenBank/DDBJ whole genome shotgun (WGS) entry which is preliminary data.</text>
</comment>
<evidence type="ECO:0000256" key="1">
    <source>
        <dbReference type="ARBA" id="ARBA00001946"/>
    </source>
</evidence>
<dbReference type="InterPro" id="IPR049587">
    <property type="entry name" value="TNK-like_SAM"/>
</dbReference>
<dbReference type="GO" id="GO:0004715">
    <property type="term" value="F:non-membrane spanning protein tyrosine kinase activity"/>
    <property type="evidence" value="ECO:0007669"/>
    <property type="project" value="UniProtKB-EC"/>
</dbReference>
<evidence type="ECO:0000256" key="34">
    <source>
        <dbReference type="ARBA" id="ARBA00048679"/>
    </source>
</evidence>
<dbReference type="GO" id="GO:0030659">
    <property type="term" value="C:cytoplasmic vesicle membrane"/>
    <property type="evidence" value="ECO:0007669"/>
    <property type="project" value="UniProtKB-SubCell"/>
</dbReference>
<keyword evidence="31" id="KW-0539">Nucleus</keyword>
<feature type="compositionally biased region" description="Low complexity" evidence="40">
    <location>
        <begin position="499"/>
        <end position="508"/>
    </location>
</feature>
<evidence type="ECO:0000256" key="3">
    <source>
        <dbReference type="ARBA" id="ARBA00004132"/>
    </source>
</evidence>
<dbReference type="CDD" id="cd09539">
    <property type="entry name" value="SAM_TNK-like"/>
    <property type="match status" value="1"/>
</dbReference>
<evidence type="ECO:0000256" key="37">
    <source>
        <dbReference type="ARBA" id="ARBA00077194"/>
    </source>
</evidence>
<keyword evidence="16" id="KW-0723">Serine/threonine-protein kinase</keyword>
<evidence type="ECO:0000259" key="43">
    <source>
        <dbReference type="PROSITE" id="PS50030"/>
    </source>
</evidence>
<evidence type="ECO:0000256" key="16">
    <source>
        <dbReference type="ARBA" id="ARBA00022527"/>
    </source>
</evidence>
<dbReference type="Pfam" id="PF22931">
    <property type="entry name" value="SAM_TNK"/>
    <property type="match status" value="1"/>
</dbReference>
<dbReference type="GO" id="GO:0030136">
    <property type="term" value="C:clathrin-coated vesicle"/>
    <property type="evidence" value="ECO:0007669"/>
    <property type="project" value="UniProtKB-SubCell"/>
</dbReference>
<dbReference type="FunFam" id="4.10.680.10:FF:000001">
    <property type="entry name" value="activated CDC42 kinase 1 isoform X1"/>
    <property type="match status" value="1"/>
</dbReference>
<feature type="compositionally biased region" description="Basic and acidic residues" evidence="40">
    <location>
        <begin position="763"/>
        <end position="775"/>
    </location>
</feature>
<dbReference type="InterPro" id="IPR050198">
    <property type="entry name" value="Non-receptor_tyrosine_kinases"/>
</dbReference>
<feature type="compositionally biased region" description="Basic and acidic residues" evidence="40">
    <location>
        <begin position="509"/>
        <end position="526"/>
    </location>
</feature>
<dbReference type="InterPro" id="IPR055175">
    <property type="entry name" value="ACK/TNK-like_SAM"/>
</dbReference>
<dbReference type="InterPro" id="IPR001452">
    <property type="entry name" value="SH3_domain"/>
</dbReference>
<dbReference type="SUPFAM" id="SSF50044">
    <property type="entry name" value="SH3-domain"/>
    <property type="match status" value="1"/>
</dbReference>
<organism evidence="44 45">
    <name type="scientific">Ignelater luminosus</name>
    <name type="common">Cucubano</name>
    <name type="synonym">Pyrophorus luminosus</name>
    <dbReference type="NCBI Taxonomy" id="2038154"/>
    <lineage>
        <taxon>Eukaryota</taxon>
        <taxon>Metazoa</taxon>
        <taxon>Ecdysozoa</taxon>
        <taxon>Arthropoda</taxon>
        <taxon>Hexapoda</taxon>
        <taxon>Insecta</taxon>
        <taxon>Pterygota</taxon>
        <taxon>Neoptera</taxon>
        <taxon>Endopterygota</taxon>
        <taxon>Coleoptera</taxon>
        <taxon>Polyphaga</taxon>
        <taxon>Elateriformia</taxon>
        <taxon>Elateroidea</taxon>
        <taxon>Elateridae</taxon>
        <taxon>Agrypninae</taxon>
        <taxon>Pyrophorini</taxon>
        <taxon>Ignelater</taxon>
    </lineage>
</organism>
<dbReference type="GO" id="GO:0005905">
    <property type="term" value="C:clathrin-coated pit"/>
    <property type="evidence" value="ECO:0007669"/>
    <property type="project" value="UniProtKB-SubCell"/>
</dbReference>
<feature type="binding site" evidence="39">
    <location>
        <position position="141"/>
    </location>
    <ligand>
        <name>ATP</name>
        <dbReference type="ChEBI" id="CHEBI:30616"/>
    </ligand>
</feature>
<evidence type="ECO:0000256" key="30">
    <source>
        <dbReference type="ARBA" id="ARBA00023176"/>
    </source>
</evidence>
<evidence type="ECO:0000313" key="45">
    <source>
        <dbReference type="Proteomes" id="UP000801492"/>
    </source>
</evidence>
<evidence type="ECO:0000313" key="44">
    <source>
        <dbReference type="EMBL" id="KAF2880308.1"/>
    </source>
</evidence>
<dbReference type="PROSITE" id="PS00109">
    <property type="entry name" value="PROTEIN_KINASE_TYR"/>
    <property type="match status" value="1"/>
</dbReference>
<evidence type="ECO:0000256" key="26">
    <source>
        <dbReference type="ARBA" id="ARBA00022843"/>
    </source>
</evidence>
<dbReference type="InterPro" id="IPR000719">
    <property type="entry name" value="Prot_kinase_dom"/>
</dbReference>
<evidence type="ECO:0000256" key="12">
    <source>
        <dbReference type="ARBA" id="ARBA00022443"/>
    </source>
</evidence>
<evidence type="ECO:0000256" key="39">
    <source>
        <dbReference type="PROSITE-ProRule" id="PRU10141"/>
    </source>
</evidence>
<dbReference type="AlphaFoldDB" id="A0A8K0C933"/>
<name>A0A8K0C933_IGNLU</name>
<keyword evidence="22" id="KW-0967">Endosome</keyword>
<comment type="similarity">
    <text evidence="35">Belongs to the protein kinase superfamily. Tyr protein kinase family.</text>
</comment>
<keyword evidence="24 39" id="KW-0067">ATP-binding</keyword>
<keyword evidence="26" id="KW-0832">Ubl conjugation</keyword>
<reference evidence="44" key="1">
    <citation type="submission" date="2019-08" db="EMBL/GenBank/DDBJ databases">
        <title>The genome of the North American firefly Photinus pyralis.</title>
        <authorList>
            <consortium name="Photinus pyralis genome working group"/>
            <person name="Fallon T.R."/>
            <person name="Sander Lower S.E."/>
            <person name="Weng J.-K."/>
        </authorList>
    </citation>
    <scope>NUCLEOTIDE SEQUENCE</scope>
    <source>
        <strain evidence="44">TRF0915ILg1</strain>
        <tissue evidence="44">Whole body</tissue>
    </source>
</reference>
<dbReference type="InterPro" id="IPR015940">
    <property type="entry name" value="UBA"/>
</dbReference>
<dbReference type="CDD" id="cd14328">
    <property type="entry name" value="UBA_TNK1"/>
    <property type="match status" value="1"/>
</dbReference>
<feature type="region of interest" description="Disordered" evidence="40">
    <location>
        <begin position="745"/>
        <end position="779"/>
    </location>
</feature>
<dbReference type="SMART" id="SM00326">
    <property type="entry name" value="SH3"/>
    <property type="match status" value="1"/>
</dbReference>
<dbReference type="GO" id="GO:0005912">
    <property type="term" value="C:adherens junction"/>
    <property type="evidence" value="ECO:0007669"/>
    <property type="project" value="UniProtKB-SubCell"/>
</dbReference>
<evidence type="ECO:0000256" key="31">
    <source>
        <dbReference type="ARBA" id="ARBA00023242"/>
    </source>
</evidence>
<dbReference type="GO" id="GO:0002009">
    <property type="term" value="P:morphogenesis of an epithelium"/>
    <property type="evidence" value="ECO:0007669"/>
    <property type="project" value="UniProtKB-ARBA"/>
</dbReference>
<evidence type="ECO:0000256" key="24">
    <source>
        <dbReference type="ARBA" id="ARBA00022840"/>
    </source>
</evidence>
<evidence type="ECO:0000256" key="10">
    <source>
        <dbReference type="ARBA" id="ARBA00011903"/>
    </source>
</evidence>
<keyword evidence="15" id="KW-0963">Cytoplasm</keyword>
<feature type="domain" description="UBA" evidence="43">
    <location>
        <begin position="1075"/>
        <end position="1115"/>
    </location>
</feature>
<dbReference type="GO" id="GO:0004674">
    <property type="term" value="F:protein serine/threonine kinase activity"/>
    <property type="evidence" value="ECO:0007669"/>
    <property type="project" value="UniProtKB-KW"/>
</dbReference>
<dbReference type="FunFam" id="3.30.200.20:FF:000107">
    <property type="entry name" value="Putative activated CDC42 kinase 1"/>
    <property type="match status" value="1"/>
</dbReference>
<evidence type="ECO:0000256" key="35">
    <source>
        <dbReference type="ARBA" id="ARBA00060742"/>
    </source>
</evidence>
<dbReference type="Pfam" id="PF07714">
    <property type="entry name" value="PK_Tyr_Ser-Thr"/>
    <property type="match status" value="1"/>
</dbReference>
<evidence type="ECO:0000256" key="17">
    <source>
        <dbReference type="ARBA" id="ARBA00022553"/>
    </source>
</evidence>
<evidence type="ECO:0000256" key="28">
    <source>
        <dbReference type="ARBA" id="ARBA00023136"/>
    </source>
</evidence>
<dbReference type="PROSITE" id="PS50030">
    <property type="entry name" value="UBA"/>
    <property type="match status" value="1"/>
</dbReference>
<evidence type="ECO:0000256" key="4">
    <source>
        <dbReference type="ARBA" id="ARBA00004177"/>
    </source>
</evidence>
<evidence type="ECO:0000256" key="5">
    <source>
        <dbReference type="ARBA" id="ARBA00004180"/>
    </source>
</evidence>
<keyword evidence="32" id="KW-0968">Cytoplasmic vesicle</keyword>
<accession>A0A8K0C933</accession>
<evidence type="ECO:0000256" key="38">
    <source>
        <dbReference type="PROSITE-ProRule" id="PRU00192"/>
    </source>
</evidence>
<evidence type="ECO:0000256" key="18">
    <source>
        <dbReference type="ARBA" id="ARBA00022583"/>
    </source>
</evidence>